<feature type="compositionally biased region" description="Basic residues" evidence="4">
    <location>
        <begin position="499"/>
        <end position="508"/>
    </location>
</feature>
<keyword evidence="8" id="KW-1185">Reference proteome</keyword>
<evidence type="ECO:0000256" key="2">
    <source>
        <dbReference type="PROSITE-ProRule" id="PRU00023"/>
    </source>
</evidence>
<feature type="compositionally biased region" description="Polar residues" evidence="4">
    <location>
        <begin position="404"/>
        <end position="416"/>
    </location>
</feature>
<feature type="repeat" description="ANK" evidence="2">
    <location>
        <begin position="163"/>
        <end position="195"/>
    </location>
</feature>
<feature type="region of interest" description="Disordered" evidence="4">
    <location>
        <begin position="561"/>
        <end position="770"/>
    </location>
</feature>
<feature type="coiled-coil region" evidence="3">
    <location>
        <begin position="1459"/>
        <end position="1623"/>
    </location>
</feature>
<feature type="region of interest" description="Disordered" evidence="4">
    <location>
        <begin position="1352"/>
        <end position="1414"/>
    </location>
</feature>
<reference evidence="7" key="1">
    <citation type="submission" date="2021-02" db="EMBL/GenBank/DDBJ databases">
        <title>Comparative genomics reveals that relaxation of natural selection precedes convergent phenotypic evolution of cavefish.</title>
        <authorList>
            <person name="Peng Z."/>
        </authorList>
    </citation>
    <scope>NUCLEOTIDE SEQUENCE</scope>
    <source>
        <tissue evidence="7">Muscle</tissue>
    </source>
</reference>
<dbReference type="PANTHER" id="PTHR24147:SF53">
    <property type="entry name" value="ANKYRIN REPEAT DOMAIN 26"/>
    <property type="match status" value="1"/>
</dbReference>
<dbReference type="PROSITE" id="PS50297">
    <property type="entry name" value="ANK_REP_REGION"/>
    <property type="match status" value="4"/>
</dbReference>
<name>A0A9W8CA72_TRIRA</name>
<feature type="compositionally biased region" description="Basic and acidic residues" evidence="4">
    <location>
        <begin position="667"/>
        <end position="677"/>
    </location>
</feature>
<feature type="repeat" description="ANK" evidence="2">
    <location>
        <begin position="196"/>
        <end position="228"/>
    </location>
</feature>
<feature type="compositionally biased region" description="Basic and acidic residues" evidence="4">
    <location>
        <begin position="1012"/>
        <end position="1028"/>
    </location>
</feature>
<dbReference type="PANTHER" id="PTHR24147">
    <property type="entry name" value="ANKYRIN REPEAT DOMAIN 36-RELATED"/>
    <property type="match status" value="1"/>
</dbReference>
<feature type="compositionally biased region" description="Acidic residues" evidence="4">
    <location>
        <begin position="575"/>
        <end position="584"/>
    </location>
</feature>
<feature type="compositionally biased region" description="Acidic residues" evidence="4">
    <location>
        <begin position="821"/>
        <end position="842"/>
    </location>
</feature>
<dbReference type="PROSITE" id="PS50088">
    <property type="entry name" value="ANK_REPEAT"/>
    <property type="match status" value="4"/>
</dbReference>
<feature type="compositionally biased region" description="Low complexity" evidence="4">
    <location>
        <begin position="585"/>
        <end position="595"/>
    </location>
</feature>
<keyword evidence="2" id="KW-0040">ANK repeat</keyword>
<evidence type="ECO:0000259" key="5">
    <source>
        <dbReference type="Pfam" id="PF12001"/>
    </source>
</evidence>
<evidence type="ECO:0000259" key="6">
    <source>
        <dbReference type="Pfam" id="PF14915"/>
    </source>
</evidence>
<dbReference type="SMART" id="SM00248">
    <property type="entry name" value="ANK"/>
    <property type="match status" value="6"/>
</dbReference>
<feature type="region of interest" description="Disordered" evidence="4">
    <location>
        <begin position="795"/>
        <end position="1160"/>
    </location>
</feature>
<feature type="compositionally biased region" description="Basic and acidic residues" evidence="4">
    <location>
        <begin position="889"/>
        <end position="914"/>
    </location>
</feature>
<organism evidence="7 8">
    <name type="scientific">Triplophysa rosa</name>
    <name type="common">Cave loach</name>
    <dbReference type="NCBI Taxonomy" id="992332"/>
    <lineage>
        <taxon>Eukaryota</taxon>
        <taxon>Metazoa</taxon>
        <taxon>Chordata</taxon>
        <taxon>Craniata</taxon>
        <taxon>Vertebrata</taxon>
        <taxon>Euteleostomi</taxon>
        <taxon>Actinopterygii</taxon>
        <taxon>Neopterygii</taxon>
        <taxon>Teleostei</taxon>
        <taxon>Ostariophysi</taxon>
        <taxon>Cypriniformes</taxon>
        <taxon>Nemacheilidae</taxon>
        <taxon>Triplophysa</taxon>
    </lineage>
</organism>
<dbReference type="EMBL" id="JAFHDT010000003">
    <property type="protein sequence ID" value="KAI7812307.1"/>
    <property type="molecule type" value="Genomic_DNA"/>
</dbReference>
<evidence type="ECO:0000256" key="1">
    <source>
        <dbReference type="ARBA" id="ARBA00023054"/>
    </source>
</evidence>
<feature type="coiled-coil region" evidence="3">
    <location>
        <begin position="2084"/>
        <end position="2120"/>
    </location>
</feature>
<feature type="compositionally biased region" description="Basic and acidic residues" evidence="4">
    <location>
        <begin position="795"/>
        <end position="820"/>
    </location>
</feature>
<feature type="repeat" description="ANK" evidence="2">
    <location>
        <begin position="64"/>
        <end position="96"/>
    </location>
</feature>
<protein>
    <submittedName>
        <fullName evidence="7">Ankyrin repeat domain-containing protein 26</fullName>
    </submittedName>
</protein>
<evidence type="ECO:0000256" key="4">
    <source>
        <dbReference type="SAM" id="MobiDB-lite"/>
    </source>
</evidence>
<dbReference type="Pfam" id="PF14915">
    <property type="entry name" value="CCDC144C"/>
    <property type="match status" value="1"/>
</dbReference>
<evidence type="ECO:0000256" key="3">
    <source>
        <dbReference type="SAM" id="Coils"/>
    </source>
</evidence>
<feature type="compositionally biased region" description="Polar residues" evidence="4">
    <location>
        <begin position="1355"/>
        <end position="1369"/>
    </location>
</feature>
<feature type="compositionally biased region" description="Polar residues" evidence="4">
    <location>
        <begin position="13"/>
        <end position="22"/>
    </location>
</feature>
<feature type="compositionally biased region" description="Basic and acidic residues" evidence="4">
    <location>
        <begin position="622"/>
        <end position="640"/>
    </location>
</feature>
<dbReference type="InterPro" id="IPR039497">
    <property type="entry name" value="CC144C-like_CC_dom"/>
</dbReference>
<dbReference type="InterPro" id="IPR036770">
    <property type="entry name" value="Ankyrin_rpt-contain_sf"/>
</dbReference>
<keyword evidence="1 3" id="KW-0175">Coiled coil</keyword>
<feature type="compositionally biased region" description="Basic and acidic residues" evidence="4">
    <location>
        <begin position="944"/>
        <end position="959"/>
    </location>
</feature>
<dbReference type="Proteomes" id="UP001059041">
    <property type="component" value="Linkage Group LG3"/>
</dbReference>
<accession>A0A9W8CA72</accession>
<gene>
    <name evidence="7" type="ORF">IRJ41_022587</name>
</gene>
<dbReference type="InterPro" id="IPR050657">
    <property type="entry name" value="Ankyrin_repeat_domain"/>
</dbReference>
<dbReference type="Pfam" id="PF12796">
    <property type="entry name" value="Ank_2"/>
    <property type="match status" value="2"/>
</dbReference>
<feature type="domain" description="CCDC144C-like coiled-coil" evidence="6">
    <location>
        <begin position="1253"/>
        <end position="1736"/>
    </location>
</feature>
<feature type="compositionally biased region" description="Polar residues" evidence="4">
    <location>
        <begin position="487"/>
        <end position="496"/>
    </location>
</feature>
<feature type="region of interest" description="Disordered" evidence="4">
    <location>
        <begin position="1"/>
        <end position="22"/>
    </location>
</feature>
<feature type="compositionally biased region" description="Acidic residues" evidence="4">
    <location>
        <begin position="422"/>
        <end position="447"/>
    </location>
</feature>
<proteinExistence type="predicted"/>
<feature type="coiled-coil region" evidence="3">
    <location>
        <begin position="1877"/>
        <end position="1946"/>
    </location>
</feature>
<feature type="coiled-coil region" evidence="3">
    <location>
        <begin position="2149"/>
        <end position="2176"/>
    </location>
</feature>
<dbReference type="InterPro" id="IPR002110">
    <property type="entry name" value="Ankyrin_rpt"/>
</dbReference>
<dbReference type="PRINTS" id="PR01415">
    <property type="entry name" value="ANKYRIN"/>
</dbReference>
<dbReference type="SUPFAM" id="SSF48403">
    <property type="entry name" value="Ankyrin repeat"/>
    <property type="match status" value="1"/>
</dbReference>
<feature type="compositionally biased region" description="Acidic residues" evidence="4">
    <location>
        <begin position="710"/>
        <end position="725"/>
    </location>
</feature>
<feature type="compositionally biased region" description="Basic and acidic residues" evidence="4">
    <location>
        <begin position="982"/>
        <end position="1002"/>
    </location>
</feature>
<feature type="coiled-coil region" evidence="3">
    <location>
        <begin position="1990"/>
        <end position="2041"/>
    </location>
</feature>
<feature type="compositionally biased region" description="Acidic residues" evidence="4">
    <location>
        <begin position="513"/>
        <end position="536"/>
    </location>
</feature>
<feature type="region of interest" description="Disordered" evidence="4">
    <location>
        <begin position="357"/>
        <end position="542"/>
    </location>
</feature>
<feature type="coiled-coil region" evidence="3">
    <location>
        <begin position="1660"/>
        <end position="1848"/>
    </location>
</feature>
<feature type="compositionally biased region" description="Basic and acidic residues" evidence="4">
    <location>
        <begin position="463"/>
        <end position="486"/>
    </location>
</feature>
<comment type="caution">
    <text evidence="7">The sequence shown here is derived from an EMBL/GenBank/DDBJ whole genome shotgun (WGS) entry which is preliminary data.</text>
</comment>
<dbReference type="InterPro" id="IPR021885">
    <property type="entry name" value="DUF3496"/>
</dbReference>
<dbReference type="Pfam" id="PF12001">
    <property type="entry name" value="DUF3496"/>
    <property type="match status" value="1"/>
</dbReference>
<evidence type="ECO:0000313" key="7">
    <source>
        <dbReference type="EMBL" id="KAI7812307.1"/>
    </source>
</evidence>
<feature type="repeat" description="ANK" evidence="2">
    <location>
        <begin position="130"/>
        <end position="162"/>
    </location>
</feature>
<sequence>MKKIFNFKKKKGSPSQSETGSVLSASYDVKEKDLGKVHKAACSGDVAKLRQLAKKNDLNQLDKENRTALHIACACGHTDVVQFLVDNKVKLNLCDNQNRSALMKAVQCEHDRCVSLLLEHEADPNLVDINGNTALHLAARIPSLPVAMQLLEHAANINAQNKDGNTPLMLAVMDNHADMAELLLKEGTDVNVKNQEQRSVLMIAACNGQISMVRLLLQYDADITAKDNRGWSSDDYAVMNGHHACSHLIIEHGTKRKSLQSPSHFTAGKQRGTSILGSPGSVGAGLHLGGPALDKDDTEDISHTDSISRASKSGAAVSWPSSDDDQELDFSPKKQKVNLKKLIRASKKEKIVDIANRDPDKSWSGSESESEGKAAKYPPLPRPLPSRSTSAQLPVAPSPASLPHPSQMSTGPFSNTYKEESVTDDEEEEEEDAEEEEEEDAEEEEDEKKELEELCNKPQNGEATKEKQRDFLSELGLEKDDEHNDSPWDSESASESPTKKHAPAKPHRSMSDVCEENPEVVRNEEDDEEDDEEEKELEIPPKVIKREPVSVLNKLMDTREAAKKTDLMEELGLGDADDLEDASDWDSASTASKASKNFPVFKLEEEPVCDDPPAPAKPITPQERDMDIRELKDMHPERFKPSTTPPLPSPRSLNTDASSKPSPLPRLRLDSNQRPESEESDWDTDISSPAKITLPNITQSDTALRQEPKAEDDESDSNLDASEQEDQARQTLPASCVDVCSPYNRDPSDLRASPEEEERINASDTPWEERYEKIWVESEKKETKSQYKNVTAELKERFGELEPADLLEKDGEDGKEAKGEEEVDTTDEKEADVEDSSEEEDEPIVRPTARARSAVLLPIPEQRESGLEDSQSEEPPEGVQRAVSVEISDADRHQDNLSNDQHHPTISRDNRVDTSSDEDDGDLSVGSGTKARAKKCPSKPENINAEKADECHRTQRLDAIEPDIPPNILNMPSSDSDEVEEGLWKSRYEVGKEKADDMRGEHQIIGLWDTGGSRERDELDRGKGKKTDTNSGNPKPQDRTAGDRKQGSVSPRHLTRSSRSSNRAPSHGEEEEEKRMLDSQARNHRVAPPAQADPSRPTTCHNGDLESVFDDSTLSELSEEDRRSPSSRRRKEQTAGELEMADDFEDLTQSSDTATEDLETPVSGYRNASLLFKQLDSSYLDSVSIVKLQNMFHEYERTIQRERDRHGRLAEKTSQLEQERGELRTLLDEMRSSKSSLEHLKLELETDMNNLKFLLRQEQEKHQSALMLYNKTREQLQRKEEQQQAEAEERHKAELKVRSLELEIRALKNSIKQLEEDGDESQRLLSHERSARTLQEELLNNHLRKQQDIEEENLRNLNKSNEAVSQLTEASDRERELLQQNRTLQDDLNGARSELDRCQSNSRQEESRLAEERDALRERLEDTRRDLKLSEEALAQTVFQYNGQLSALKAEGSVISTKLEHERQTRQQLEAEAEASRARLQGALQEAERCQASRADAERTLQRDREEHQRAQEKHIFGSNAQRDTIQSLSQKLSKAEARANSLENECHRSSLAVTEKGVLLEALARERDQAQAKLKELEAALLSEREQASRAAAKQEAVQERLAQTQSESALLRQKLEEAFNKGSAKDKVVTDVQHNFAEMLNQLRADGEERVHLVEERSKELARTNGELREQNYKLEQEKSEREASLRQLQQELADCLKKLSMCEASLEVNTRYRNDLEEEKTRTLKELDRLKGKLQETEELHVQAERRISHLKNTLDEKEREVYNTAQKLEEALAASASKEQTLKQLEEAMQRLEIENARLEAAVKQQTGRVEVLQKSAQEGAAVRNRLEDLVTNLQSSKMTLEDQLNREVQKQSLLSHNAQDSQALWEEELKSRSRLGLRLSELEKEKGELTNQVELEKKKGKKLTDQKKSVDTRLEQEMQRNTELQKEMYRLKTLVKSAKKQLREQGGGHLDSPLGSFRGDMSHRLEAETALSRMKTKVDELHSQCQQEASRCSRVEEANRQLKEKLASVKTLSRSHDQLECSNRQLEDEVAGLRRQLQAGVMDQSQAEQYRRETEERARQEIRHKLEEVNLFLQTQAASQEALEQMKAANEASQRANLEQRIRDLEADLSRARSVQQDSSLQRDSSRTELERYKQLYTEELRLRKSFASKLERSNERLAEANAKLLSERQRSKSLLTGSIVNGGLGGPALDVGAYGSSLGPLNRSLGTSLLGTVGEAQSNRVEAYLAKMQKELEKNISKELDYVAGELEGGSARMSPVGSASGSQNLNLTLEQPDPVSKATQQYLEVLKKNYMI</sequence>
<feature type="compositionally biased region" description="Basic and acidic residues" evidence="4">
    <location>
        <begin position="1036"/>
        <end position="1046"/>
    </location>
</feature>
<feature type="compositionally biased region" description="Basic and acidic residues" evidence="4">
    <location>
        <begin position="1393"/>
        <end position="1414"/>
    </location>
</feature>
<dbReference type="Gene3D" id="1.25.40.20">
    <property type="entry name" value="Ankyrin repeat-containing domain"/>
    <property type="match status" value="2"/>
</dbReference>
<dbReference type="Pfam" id="PF13637">
    <property type="entry name" value="Ank_4"/>
    <property type="match status" value="1"/>
</dbReference>
<evidence type="ECO:0000313" key="8">
    <source>
        <dbReference type="Proteomes" id="UP001059041"/>
    </source>
</evidence>
<feature type="compositionally biased region" description="Basic residues" evidence="4">
    <location>
        <begin position="1"/>
        <end position="12"/>
    </location>
</feature>
<feature type="domain" description="DUF3496" evidence="5">
    <location>
        <begin position="2101"/>
        <end position="2182"/>
    </location>
</feature>
<feature type="region of interest" description="Disordered" evidence="4">
    <location>
        <begin position="256"/>
        <end position="332"/>
    </location>
</feature>